<dbReference type="SUPFAM" id="SSF88946">
    <property type="entry name" value="Sigma2 domain of RNA polymerase sigma factors"/>
    <property type="match status" value="1"/>
</dbReference>
<dbReference type="RefSeq" id="XP_022496647.1">
    <property type="nucleotide sequence ID" value="XM_022647373.1"/>
</dbReference>
<dbReference type="EMBL" id="LVCJ01000080">
    <property type="protein sequence ID" value="OAL29717.1"/>
    <property type="molecule type" value="Genomic_DNA"/>
</dbReference>
<dbReference type="Proteomes" id="UP000185904">
    <property type="component" value="Unassembled WGS sequence"/>
</dbReference>
<dbReference type="InterPro" id="IPR013325">
    <property type="entry name" value="RNA_pol_sigma_r2"/>
</dbReference>
<comment type="caution">
    <text evidence="2">The sequence shown here is derived from an EMBL/GenBank/DDBJ whole genome shotgun (WGS) entry which is preliminary data.</text>
</comment>
<gene>
    <name evidence="2" type="ORF">AYO20_09101</name>
</gene>
<reference evidence="2 3" key="1">
    <citation type="submission" date="2016-03" db="EMBL/GenBank/DDBJ databases">
        <title>The draft genome sequence of Fonsecaea nubica causative agent of cutaneous subcutaneous infection in human host.</title>
        <authorList>
            <person name="Costa F."/>
            <person name="Sybren D.H."/>
            <person name="Raittz R.T."/>
            <person name="Weiss V.A."/>
            <person name="Leao A.C."/>
            <person name="Gomes R."/>
            <person name="De Souza E.M."/>
            <person name="Pedrosa F.O."/>
            <person name="Steffens M.B."/>
            <person name="Bombassaro A."/>
            <person name="Tadra-Sfeir M.Z."/>
            <person name="Moreno L.F."/>
            <person name="Najafzadeh M.J."/>
            <person name="Felipe M.S."/>
            <person name="Teixeira M."/>
            <person name="Sun J."/>
            <person name="Xi L."/>
            <person name="Castro M.A."/>
            <person name="Vicente V.A."/>
        </authorList>
    </citation>
    <scope>NUCLEOTIDE SEQUENCE [LARGE SCALE GENOMIC DNA]</scope>
    <source>
        <strain evidence="2 3">CBS 269.64</strain>
    </source>
</reference>
<evidence type="ECO:0000313" key="2">
    <source>
        <dbReference type="EMBL" id="OAL29717.1"/>
    </source>
</evidence>
<keyword evidence="3" id="KW-1185">Reference proteome</keyword>
<proteinExistence type="predicted"/>
<accession>A0A178CJN8</accession>
<dbReference type="AlphaFoldDB" id="A0A178CJN8"/>
<dbReference type="GeneID" id="34592501"/>
<evidence type="ECO:0000256" key="1">
    <source>
        <dbReference type="SAM" id="MobiDB-lite"/>
    </source>
</evidence>
<feature type="compositionally biased region" description="Basic and acidic residues" evidence="1">
    <location>
        <begin position="52"/>
        <end position="61"/>
    </location>
</feature>
<name>A0A178CJN8_9EURO</name>
<dbReference type="GO" id="GO:0006352">
    <property type="term" value="P:DNA-templated transcription initiation"/>
    <property type="evidence" value="ECO:0007669"/>
    <property type="project" value="InterPro"/>
</dbReference>
<feature type="region of interest" description="Disordered" evidence="1">
    <location>
        <begin position="1"/>
        <end position="61"/>
    </location>
</feature>
<dbReference type="GO" id="GO:0003700">
    <property type="term" value="F:DNA-binding transcription factor activity"/>
    <property type="evidence" value="ECO:0007669"/>
    <property type="project" value="InterPro"/>
</dbReference>
<protein>
    <submittedName>
        <fullName evidence="2">Uncharacterized protein</fullName>
    </submittedName>
</protein>
<organism evidence="2 3">
    <name type="scientific">Fonsecaea nubica</name>
    <dbReference type="NCBI Taxonomy" id="856822"/>
    <lineage>
        <taxon>Eukaryota</taxon>
        <taxon>Fungi</taxon>
        <taxon>Dikarya</taxon>
        <taxon>Ascomycota</taxon>
        <taxon>Pezizomycotina</taxon>
        <taxon>Eurotiomycetes</taxon>
        <taxon>Chaetothyriomycetidae</taxon>
        <taxon>Chaetothyriales</taxon>
        <taxon>Herpotrichiellaceae</taxon>
        <taxon>Fonsecaea</taxon>
    </lineage>
</organism>
<feature type="compositionally biased region" description="Acidic residues" evidence="1">
    <location>
        <begin position="42"/>
        <end position="51"/>
    </location>
</feature>
<feature type="compositionally biased region" description="Polar residues" evidence="1">
    <location>
        <begin position="1"/>
        <end position="10"/>
    </location>
</feature>
<sequence length="244" mass="28272">MSDNVKNQDQVRLPPLGQVLAGGGPIGASEIKSDDGEGYNVEGDDGESDDGGDGHETAAEETRKIRQLRETLDEQNKLIKQQKRIIAQVEAHTDRINLENAWKDHVRSRTSELPVQPIRDRCQLWQYDHEDDVLRYDREVARNLPMSVRRHELADLEIVTNYNKRLIAKLETSIDTAGRNRETALSVLRSLRRWEDVHRATVDEMTMEVDQSLAKVRRARERLDERETLRATKRRRVDEDSYEH</sequence>
<evidence type="ECO:0000313" key="3">
    <source>
        <dbReference type="Proteomes" id="UP000185904"/>
    </source>
</evidence>
<dbReference type="OrthoDB" id="10649619at2759"/>